<feature type="domain" description="HTH cro/C1-type" evidence="2">
    <location>
        <begin position="97"/>
        <end position="153"/>
    </location>
</feature>
<gene>
    <name evidence="3" type="ORF">ACH429_06445</name>
</gene>
<evidence type="ECO:0000256" key="1">
    <source>
        <dbReference type="SAM" id="MobiDB-lite"/>
    </source>
</evidence>
<dbReference type="Proteomes" id="UP001611548">
    <property type="component" value="Unassembled WGS sequence"/>
</dbReference>
<name>A0ABW7UQT5_9ACTN</name>
<protein>
    <submittedName>
        <fullName evidence="3">XRE family transcriptional regulator</fullName>
    </submittedName>
</protein>
<sequence>MHDFQPRNDHAQPPESDGPEHRHPPFDARAARRLREALGMTHSHVAYGIWAAYGVRLGPATVAAWELGEESPTEAQLTALAGALWCAPGDLLGTPTTLREHRMSAGFAATDLALRIGMEPAVYERIERTGEWYGNDRQAGALAEALALPLPAFIGLTGQADRLSELLRSAVTTRWQAYVKPVAKVLGLARGEVEDALRQLHSDYQSRMVGTLNWGVGRSASDSGDAGQIFLDEVLDLFWDRLYRSRDGKEG</sequence>
<reference evidence="3 4" key="1">
    <citation type="submission" date="2024-10" db="EMBL/GenBank/DDBJ databases">
        <title>The Natural Products Discovery Center: Release of the First 8490 Sequenced Strains for Exploring Actinobacteria Biosynthetic Diversity.</title>
        <authorList>
            <person name="Kalkreuter E."/>
            <person name="Kautsar S.A."/>
            <person name="Yang D."/>
            <person name="Bader C.D."/>
            <person name="Teijaro C.N."/>
            <person name="Fluegel L."/>
            <person name="Davis C.M."/>
            <person name="Simpson J.R."/>
            <person name="Lauterbach L."/>
            <person name="Steele A.D."/>
            <person name="Gui C."/>
            <person name="Meng S."/>
            <person name="Li G."/>
            <person name="Viehrig K."/>
            <person name="Ye F."/>
            <person name="Su P."/>
            <person name="Kiefer A.F."/>
            <person name="Nichols A."/>
            <person name="Cepeda A.J."/>
            <person name="Yan W."/>
            <person name="Fan B."/>
            <person name="Jiang Y."/>
            <person name="Adhikari A."/>
            <person name="Zheng C.-J."/>
            <person name="Schuster L."/>
            <person name="Cowan T.M."/>
            <person name="Smanski M.J."/>
            <person name="Chevrette M.G."/>
            <person name="De Carvalho L.P.S."/>
            <person name="Shen B."/>
        </authorList>
    </citation>
    <scope>NUCLEOTIDE SEQUENCE [LARGE SCALE GENOMIC DNA]</scope>
    <source>
        <strain evidence="3 4">NPDC020327</strain>
    </source>
</reference>
<dbReference type="InterPro" id="IPR001387">
    <property type="entry name" value="Cro/C1-type_HTH"/>
</dbReference>
<proteinExistence type="predicted"/>
<comment type="caution">
    <text evidence="3">The sequence shown here is derived from an EMBL/GenBank/DDBJ whole genome shotgun (WGS) entry which is preliminary data.</text>
</comment>
<dbReference type="RefSeq" id="WP_055471496.1">
    <property type="nucleotide sequence ID" value="NZ_JBIRWE010000002.1"/>
</dbReference>
<dbReference type="InterPro" id="IPR010982">
    <property type="entry name" value="Lambda_DNA-bd_dom_sf"/>
</dbReference>
<dbReference type="EMBL" id="JBIRWE010000002">
    <property type="protein sequence ID" value="MFI1963762.1"/>
    <property type="molecule type" value="Genomic_DNA"/>
</dbReference>
<dbReference type="Gene3D" id="1.10.260.40">
    <property type="entry name" value="lambda repressor-like DNA-binding domains"/>
    <property type="match status" value="1"/>
</dbReference>
<evidence type="ECO:0000313" key="4">
    <source>
        <dbReference type="Proteomes" id="UP001611548"/>
    </source>
</evidence>
<dbReference type="SMART" id="SM00530">
    <property type="entry name" value="HTH_XRE"/>
    <property type="match status" value="2"/>
</dbReference>
<organism evidence="3 4">
    <name type="scientific">Streptomyces pathocidini</name>
    <dbReference type="NCBI Taxonomy" id="1650571"/>
    <lineage>
        <taxon>Bacteria</taxon>
        <taxon>Bacillati</taxon>
        <taxon>Actinomycetota</taxon>
        <taxon>Actinomycetes</taxon>
        <taxon>Kitasatosporales</taxon>
        <taxon>Streptomycetaceae</taxon>
        <taxon>Streptomyces</taxon>
    </lineage>
</organism>
<feature type="domain" description="HTH cro/C1-type" evidence="2">
    <location>
        <begin position="30"/>
        <end position="91"/>
    </location>
</feature>
<evidence type="ECO:0000259" key="2">
    <source>
        <dbReference type="SMART" id="SM00530"/>
    </source>
</evidence>
<feature type="region of interest" description="Disordered" evidence="1">
    <location>
        <begin position="1"/>
        <end position="25"/>
    </location>
</feature>
<evidence type="ECO:0000313" key="3">
    <source>
        <dbReference type="EMBL" id="MFI1963762.1"/>
    </source>
</evidence>
<keyword evidence="4" id="KW-1185">Reference proteome</keyword>
<accession>A0ABW7UQT5</accession>